<keyword evidence="2" id="KW-1185">Reference proteome</keyword>
<dbReference type="PANTHER" id="PTHR13068:SF78">
    <property type="entry name" value="MITOCHONDRIAL TRANSCRIPTION TERMINATION FACTOR FAMILY PROTEIN"/>
    <property type="match status" value="1"/>
</dbReference>
<evidence type="ECO:0000313" key="1">
    <source>
        <dbReference type="EMBL" id="KAG6538470.1"/>
    </source>
</evidence>
<reference evidence="1 2" key="1">
    <citation type="submission" date="2020-08" db="EMBL/GenBank/DDBJ databases">
        <title>Plant Genome Project.</title>
        <authorList>
            <person name="Zhang R.-G."/>
        </authorList>
    </citation>
    <scope>NUCLEOTIDE SEQUENCE [LARGE SCALE GENOMIC DNA]</scope>
    <source>
        <tissue evidence="1">Rhizome</tissue>
    </source>
</reference>
<organism evidence="1 2">
    <name type="scientific">Zingiber officinale</name>
    <name type="common">Ginger</name>
    <name type="synonym">Amomum zingiber</name>
    <dbReference type="NCBI Taxonomy" id="94328"/>
    <lineage>
        <taxon>Eukaryota</taxon>
        <taxon>Viridiplantae</taxon>
        <taxon>Streptophyta</taxon>
        <taxon>Embryophyta</taxon>
        <taxon>Tracheophyta</taxon>
        <taxon>Spermatophyta</taxon>
        <taxon>Magnoliopsida</taxon>
        <taxon>Liliopsida</taxon>
        <taxon>Zingiberales</taxon>
        <taxon>Zingiberaceae</taxon>
        <taxon>Zingiber</taxon>
    </lineage>
</organism>
<protein>
    <submittedName>
        <fullName evidence="1">Uncharacterized protein</fullName>
    </submittedName>
</protein>
<dbReference type="InterPro" id="IPR003690">
    <property type="entry name" value="MTERF"/>
</dbReference>
<gene>
    <name evidence="1" type="ORF">ZIOFF_003593</name>
</gene>
<dbReference type="AlphaFoldDB" id="A0A8J5MAN3"/>
<dbReference type="GO" id="GO:0003676">
    <property type="term" value="F:nucleic acid binding"/>
    <property type="evidence" value="ECO:0007669"/>
    <property type="project" value="InterPro"/>
</dbReference>
<proteinExistence type="predicted"/>
<comment type="caution">
    <text evidence="1">The sequence shown here is derived from an EMBL/GenBank/DDBJ whole genome shotgun (WGS) entry which is preliminary data.</text>
</comment>
<dbReference type="OrthoDB" id="637682at2759"/>
<dbReference type="EMBL" id="JACMSC010000001">
    <property type="protein sequence ID" value="KAG6538470.1"/>
    <property type="molecule type" value="Genomic_DNA"/>
</dbReference>
<sequence>MVVFVGAHGQQMDDIEANVGRVANSSSTTAVVLTLTVILTDHADVFSLYYPCNRIHQSSSRILPRISLVNLCHQRTIKVGFFPNSSQLFLHSTTTNHHAAPLTLQRQRQRRRRQVCSKPTAHQTTLPLRIAFPDTQPSPLPPPSSTFHLKKKILSLEVLGVDAGRALALNPAFRAASLDSVHAIISFLLSKGLHHKDLPRILGMCPSVLTASVPADLAPVFDFLSRDLGVAPADHRRVVNKCPRLLASSVPHQLRTALLYLRRLGFRDLAWLAHHEPVLLVSSVDRTLMPKLDFLVGLGLSQEDTAAMVLRCPGLFTFSIEKNFKPKFEYLDKEMGRRVEELKEFPQYFAFSLERRIKPRHEELCRRGMHTMPLPAMLKSTDEEFRELMEKNTQL</sequence>
<dbReference type="PANTHER" id="PTHR13068">
    <property type="entry name" value="CGI-12 PROTEIN-RELATED"/>
    <property type="match status" value="1"/>
</dbReference>
<dbReference type="Pfam" id="PF02536">
    <property type="entry name" value="mTERF"/>
    <property type="match status" value="1"/>
</dbReference>
<name>A0A8J5MAN3_ZINOF</name>
<dbReference type="SMART" id="SM00733">
    <property type="entry name" value="Mterf"/>
    <property type="match status" value="6"/>
</dbReference>
<accession>A0A8J5MAN3</accession>
<evidence type="ECO:0000313" key="2">
    <source>
        <dbReference type="Proteomes" id="UP000734854"/>
    </source>
</evidence>
<dbReference type="Proteomes" id="UP000734854">
    <property type="component" value="Unassembled WGS sequence"/>
</dbReference>